<evidence type="ECO:0000313" key="3">
    <source>
        <dbReference type="EMBL" id="MBC2310252.1"/>
    </source>
</evidence>
<sequence>MTKNNALLKLSDNVKLNRRKNPIAMEMARTKDYYQKTILEAFMTYIPEQAVIYEMDSRFVSHAIYFLKYGHARQVYLFETNRAKYREARNDVQRNHLVGIECLQPNWDTKRFARWDKDQLTYVTPSPADVIHASEAAIEAGLLLKFSAEVEKYKPVLWLDTSSHNFAEIAKWLEKLHYRLQIEQNDQAIYVSQETKEAEEEKNELEAKLLERLETYKRQINQLQQECEQQISHMQSEQAKKLAVMETEHRAVVKKLDEEMQLKTVQVKKIAAMETEHRATVRRLEEEVKQQAELAKQHEQETKQSQKETREARQVVQHISDALNAEKAMNHDLNKRIFALLAEEKPVLLTMEKRQTQQQKELSSLRYENRKLARNLTIATEKYQRLNDTKVIRVMRKYWNFKKKRRLRNDT</sequence>
<dbReference type="Proteomes" id="UP000565628">
    <property type="component" value="Unassembled WGS sequence"/>
</dbReference>
<evidence type="ECO:0000313" key="4">
    <source>
        <dbReference type="Proteomes" id="UP000565628"/>
    </source>
</evidence>
<organism evidence="3 4">
    <name type="scientific">Listeria booriae</name>
    <dbReference type="NCBI Taxonomy" id="1552123"/>
    <lineage>
        <taxon>Bacteria</taxon>
        <taxon>Bacillati</taxon>
        <taxon>Bacillota</taxon>
        <taxon>Bacilli</taxon>
        <taxon>Bacillales</taxon>
        <taxon>Listeriaceae</taxon>
        <taxon>Listeria</taxon>
    </lineage>
</organism>
<accession>A0A7X0ZV83</accession>
<feature type="region of interest" description="Disordered" evidence="2">
    <location>
        <begin position="290"/>
        <end position="311"/>
    </location>
</feature>
<keyword evidence="1" id="KW-0175">Coiled coil</keyword>
<evidence type="ECO:0000256" key="1">
    <source>
        <dbReference type="SAM" id="Coils"/>
    </source>
</evidence>
<gene>
    <name evidence="3" type="ORF">HCJ81_05095</name>
</gene>
<dbReference type="RefSeq" id="WP_185641694.1">
    <property type="nucleotide sequence ID" value="NZ_JAASWV010000005.1"/>
</dbReference>
<name>A0A7X0ZV83_9LIST</name>
<dbReference type="AlphaFoldDB" id="A0A7X0ZV83"/>
<comment type="caution">
    <text evidence="3">The sequence shown here is derived from an EMBL/GenBank/DDBJ whole genome shotgun (WGS) entry which is preliminary data.</text>
</comment>
<feature type="coiled-coil region" evidence="1">
    <location>
        <begin position="188"/>
        <end position="240"/>
    </location>
</feature>
<proteinExistence type="predicted"/>
<evidence type="ECO:0000256" key="2">
    <source>
        <dbReference type="SAM" id="MobiDB-lite"/>
    </source>
</evidence>
<dbReference type="EMBL" id="JAASWV010000005">
    <property type="protein sequence ID" value="MBC2310252.1"/>
    <property type="molecule type" value="Genomic_DNA"/>
</dbReference>
<protein>
    <submittedName>
        <fullName evidence="3">Uncharacterized protein</fullName>
    </submittedName>
</protein>
<reference evidence="3 4" key="1">
    <citation type="submission" date="2020-03" db="EMBL/GenBank/DDBJ databases">
        <title>Soil Listeria distribution.</title>
        <authorList>
            <person name="Liao J."/>
            <person name="Wiedmann M."/>
        </authorList>
    </citation>
    <scope>NUCLEOTIDE SEQUENCE [LARGE SCALE GENOMIC DNA]</scope>
    <source>
        <strain evidence="3 4">FSL L7-0039</strain>
    </source>
</reference>